<feature type="compositionally biased region" description="Basic and acidic residues" evidence="1">
    <location>
        <begin position="1"/>
        <end position="12"/>
    </location>
</feature>
<protein>
    <submittedName>
        <fullName evidence="2">Uncharacterized protein</fullName>
    </submittedName>
</protein>
<dbReference type="AlphaFoldDB" id="A0A9P6IKV0"/>
<feature type="non-terminal residue" evidence="2">
    <location>
        <position position="95"/>
    </location>
</feature>
<dbReference type="Proteomes" id="UP000749646">
    <property type="component" value="Unassembled WGS sequence"/>
</dbReference>
<keyword evidence="3" id="KW-1185">Reference proteome</keyword>
<evidence type="ECO:0000256" key="1">
    <source>
        <dbReference type="SAM" id="MobiDB-lite"/>
    </source>
</evidence>
<reference evidence="2" key="1">
    <citation type="journal article" date="2020" name="Fungal Divers.">
        <title>Resolving the Mortierellaceae phylogeny through synthesis of multi-gene phylogenetics and phylogenomics.</title>
        <authorList>
            <person name="Vandepol N."/>
            <person name="Liber J."/>
            <person name="Desiro A."/>
            <person name="Na H."/>
            <person name="Kennedy M."/>
            <person name="Barry K."/>
            <person name="Grigoriev I.V."/>
            <person name="Miller A.N."/>
            <person name="O'Donnell K."/>
            <person name="Stajich J.E."/>
            <person name="Bonito G."/>
        </authorList>
    </citation>
    <scope>NUCLEOTIDE SEQUENCE</scope>
    <source>
        <strain evidence="2">MES-2147</strain>
    </source>
</reference>
<gene>
    <name evidence="2" type="ORF">BGZ65_002900</name>
</gene>
<dbReference type="EMBL" id="JAAAHW010009825">
    <property type="protein sequence ID" value="KAF9935934.1"/>
    <property type="molecule type" value="Genomic_DNA"/>
</dbReference>
<sequence>MSFLDFDDKDHTSNSFLLSSLAPPPEATSPDDARDARDAADEEALLEEFMRNPKSAVALAESYVHASQTPRQAMTEITPIPGFVLQTQTTKESNK</sequence>
<feature type="compositionally biased region" description="Polar residues" evidence="1">
    <location>
        <begin position="85"/>
        <end position="95"/>
    </location>
</feature>
<feature type="region of interest" description="Disordered" evidence="1">
    <location>
        <begin position="1"/>
        <end position="40"/>
    </location>
</feature>
<evidence type="ECO:0000313" key="3">
    <source>
        <dbReference type="Proteomes" id="UP000749646"/>
    </source>
</evidence>
<feature type="region of interest" description="Disordered" evidence="1">
    <location>
        <begin position="75"/>
        <end position="95"/>
    </location>
</feature>
<comment type="caution">
    <text evidence="2">The sequence shown here is derived from an EMBL/GenBank/DDBJ whole genome shotgun (WGS) entry which is preliminary data.</text>
</comment>
<organism evidence="2 3">
    <name type="scientific">Modicella reniformis</name>
    <dbReference type="NCBI Taxonomy" id="1440133"/>
    <lineage>
        <taxon>Eukaryota</taxon>
        <taxon>Fungi</taxon>
        <taxon>Fungi incertae sedis</taxon>
        <taxon>Mucoromycota</taxon>
        <taxon>Mortierellomycotina</taxon>
        <taxon>Mortierellomycetes</taxon>
        <taxon>Mortierellales</taxon>
        <taxon>Mortierellaceae</taxon>
        <taxon>Modicella</taxon>
    </lineage>
</organism>
<evidence type="ECO:0000313" key="2">
    <source>
        <dbReference type="EMBL" id="KAF9935934.1"/>
    </source>
</evidence>
<proteinExistence type="predicted"/>
<name>A0A9P6IKV0_9FUNG</name>
<accession>A0A9P6IKV0</accession>